<feature type="compositionally biased region" description="Low complexity" evidence="1">
    <location>
        <begin position="54"/>
        <end position="73"/>
    </location>
</feature>
<organism evidence="2 3">
    <name type="scientific">Senna tora</name>
    <dbReference type="NCBI Taxonomy" id="362788"/>
    <lineage>
        <taxon>Eukaryota</taxon>
        <taxon>Viridiplantae</taxon>
        <taxon>Streptophyta</taxon>
        <taxon>Embryophyta</taxon>
        <taxon>Tracheophyta</taxon>
        <taxon>Spermatophyta</taxon>
        <taxon>Magnoliopsida</taxon>
        <taxon>eudicotyledons</taxon>
        <taxon>Gunneridae</taxon>
        <taxon>Pentapetalae</taxon>
        <taxon>rosids</taxon>
        <taxon>fabids</taxon>
        <taxon>Fabales</taxon>
        <taxon>Fabaceae</taxon>
        <taxon>Caesalpinioideae</taxon>
        <taxon>Cassia clade</taxon>
        <taxon>Senna</taxon>
    </lineage>
</organism>
<dbReference type="OrthoDB" id="1002457at2759"/>
<dbReference type="EMBL" id="JAAIUW010000011">
    <property type="protein sequence ID" value="KAF7810415.1"/>
    <property type="molecule type" value="Genomic_DNA"/>
</dbReference>
<gene>
    <name evidence="2" type="ORF">G2W53_037158</name>
</gene>
<dbReference type="Proteomes" id="UP000634136">
    <property type="component" value="Unassembled WGS sequence"/>
</dbReference>
<comment type="caution">
    <text evidence="2">The sequence shown here is derived from an EMBL/GenBank/DDBJ whole genome shotgun (WGS) entry which is preliminary data.</text>
</comment>
<evidence type="ECO:0000256" key="1">
    <source>
        <dbReference type="SAM" id="MobiDB-lite"/>
    </source>
</evidence>
<dbReference type="PANTHER" id="PTHR34222:SF79">
    <property type="entry name" value="RETROVIRUS-RELATED POL POLYPROTEIN FROM TRANSPOSON TNT 1-94"/>
    <property type="match status" value="1"/>
</dbReference>
<dbReference type="PANTHER" id="PTHR34222">
    <property type="entry name" value="GAG_PRE-INTEGRS DOMAIN-CONTAINING PROTEIN"/>
    <property type="match status" value="1"/>
</dbReference>
<feature type="region of interest" description="Disordered" evidence="1">
    <location>
        <begin position="35"/>
        <end position="73"/>
    </location>
</feature>
<protein>
    <submittedName>
        <fullName evidence="2">UBN2_3 domain-containing protein</fullName>
    </submittedName>
</protein>
<feature type="compositionally biased region" description="Basic and acidic residues" evidence="1">
    <location>
        <begin position="35"/>
        <end position="52"/>
    </location>
</feature>
<proteinExistence type="predicted"/>
<evidence type="ECO:0000313" key="2">
    <source>
        <dbReference type="EMBL" id="KAF7810415.1"/>
    </source>
</evidence>
<reference evidence="2" key="1">
    <citation type="submission" date="2020-09" db="EMBL/GenBank/DDBJ databases">
        <title>Genome-Enabled Discovery of Anthraquinone Biosynthesis in Senna tora.</title>
        <authorList>
            <person name="Kang S.-H."/>
            <person name="Pandey R.P."/>
            <person name="Lee C.-M."/>
            <person name="Sim J.-S."/>
            <person name="Jeong J.-T."/>
            <person name="Choi B.-S."/>
            <person name="Jung M."/>
            <person name="Ginzburg D."/>
            <person name="Zhao K."/>
            <person name="Won S.Y."/>
            <person name="Oh T.-J."/>
            <person name="Yu Y."/>
            <person name="Kim N.-H."/>
            <person name="Lee O.R."/>
            <person name="Lee T.-H."/>
            <person name="Bashyal P."/>
            <person name="Kim T.-S."/>
            <person name="Lee W.-H."/>
            <person name="Kawkins C."/>
            <person name="Kim C.-K."/>
            <person name="Kim J.S."/>
            <person name="Ahn B.O."/>
            <person name="Rhee S.Y."/>
            <person name="Sohng J.K."/>
        </authorList>
    </citation>
    <scope>NUCLEOTIDE SEQUENCE</scope>
    <source>
        <tissue evidence="2">Leaf</tissue>
    </source>
</reference>
<evidence type="ECO:0000313" key="3">
    <source>
        <dbReference type="Proteomes" id="UP000634136"/>
    </source>
</evidence>
<dbReference type="AlphaFoldDB" id="A0A834SUA6"/>
<sequence>MGLVPNFDVIRSQILNLNPIPSLNKAYAMVIEEETQKQEPQRFRKGKVKEEQVGGSTSTSSSRTTIGSQRTSQQHSTFQYSVGAEWLQNGVFQGDSPLDYALPLSILHIFLVLYNW</sequence>
<name>A0A834SUA6_9FABA</name>
<keyword evidence="3" id="KW-1185">Reference proteome</keyword>
<accession>A0A834SUA6</accession>